<evidence type="ECO:0000313" key="2">
    <source>
        <dbReference type="EMBL" id="GFR62188.1"/>
    </source>
</evidence>
<dbReference type="Proteomes" id="UP000762676">
    <property type="component" value="Unassembled WGS sequence"/>
</dbReference>
<protein>
    <submittedName>
        <fullName evidence="2">Uncharacterized protein</fullName>
    </submittedName>
</protein>
<gene>
    <name evidence="2" type="ORF">ElyMa_001865600</name>
</gene>
<evidence type="ECO:0000313" key="3">
    <source>
        <dbReference type="Proteomes" id="UP000762676"/>
    </source>
</evidence>
<sequence length="104" mass="11465">MTSGNQNFKKRAIRSKHVCHWSNPQAGCMTLLALVVMGVKGHDHLTALKMDDREVLRLLATGVDILGQFYVGWSFVVALISALVTLSSFMCCMVEVVHVSEISD</sequence>
<proteinExistence type="predicted"/>
<feature type="transmembrane region" description="Helical" evidence="1">
    <location>
        <begin position="65"/>
        <end position="86"/>
    </location>
</feature>
<keyword evidence="1" id="KW-1133">Transmembrane helix</keyword>
<dbReference type="AlphaFoldDB" id="A0AAV4EMC2"/>
<keyword evidence="1" id="KW-0812">Transmembrane</keyword>
<accession>A0AAV4EMC2</accession>
<comment type="caution">
    <text evidence="2">The sequence shown here is derived from an EMBL/GenBank/DDBJ whole genome shotgun (WGS) entry which is preliminary data.</text>
</comment>
<evidence type="ECO:0000256" key="1">
    <source>
        <dbReference type="SAM" id="Phobius"/>
    </source>
</evidence>
<dbReference type="EMBL" id="BMAT01003782">
    <property type="protein sequence ID" value="GFR62188.1"/>
    <property type="molecule type" value="Genomic_DNA"/>
</dbReference>
<keyword evidence="3" id="KW-1185">Reference proteome</keyword>
<reference evidence="2 3" key="1">
    <citation type="journal article" date="2021" name="Elife">
        <title>Chloroplast acquisition without the gene transfer in kleptoplastic sea slugs, Plakobranchus ocellatus.</title>
        <authorList>
            <person name="Maeda T."/>
            <person name="Takahashi S."/>
            <person name="Yoshida T."/>
            <person name="Shimamura S."/>
            <person name="Takaki Y."/>
            <person name="Nagai Y."/>
            <person name="Toyoda A."/>
            <person name="Suzuki Y."/>
            <person name="Arimoto A."/>
            <person name="Ishii H."/>
            <person name="Satoh N."/>
            <person name="Nishiyama T."/>
            <person name="Hasebe M."/>
            <person name="Maruyama T."/>
            <person name="Minagawa J."/>
            <person name="Obokata J."/>
            <person name="Shigenobu S."/>
        </authorList>
    </citation>
    <scope>NUCLEOTIDE SEQUENCE [LARGE SCALE GENOMIC DNA]</scope>
</reference>
<organism evidence="2 3">
    <name type="scientific">Elysia marginata</name>
    <dbReference type="NCBI Taxonomy" id="1093978"/>
    <lineage>
        <taxon>Eukaryota</taxon>
        <taxon>Metazoa</taxon>
        <taxon>Spiralia</taxon>
        <taxon>Lophotrochozoa</taxon>
        <taxon>Mollusca</taxon>
        <taxon>Gastropoda</taxon>
        <taxon>Heterobranchia</taxon>
        <taxon>Euthyneura</taxon>
        <taxon>Panpulmonata</taxon>
        <taxon>Sacoglossa</taxon>
        <taxon>Placobranchoidea</taxon>
        <taxon>Plakobranchidae</taxon>
        <taxon>Elysia</taxon>
    </lineage>
</organism>
<name>A0AAV4EMC2_9GAST</name>
<keyword evidence="1" id="KW-0472">Membrane</keyword>